<keyword evidence="2" id="KW-0732">Signal</keyword>
<feature type="compositionally biased region" description="Low complexity" evidence="1">
    <location>
        <begin position="28"/>
        <end position="41"/>
    </location>
</feature>
<dbReference type="RefSeq" id="WP_117230395.1">
    <property type="nucleotide sequence ID" value="NZ_CP061725.1"/>
</dbReference>
<feature type="chain" id="PRO_5016589054" evidence="2">
    <location>
        <begin position="26"/>
        <end position="151"/>
    </location>
</feature>
<protein>
    <submittedName>
        <fullName evidence="3">Uncharacterized protein</fullName>
    </submittedName>
</protein>
<organism evidence="3 4">
    <name type="scientific">Micromonospora craniellae</name>
    <dbReference type="NCBI Taxonomy" id="2294034"/>
    <lineage>
        <taxon>Bacteria</taxon>
        <taxon>Bacillati</taxon>
        <taxon>Actinomycetota</taxon>
        <taxon>Actinomycetes</taxon>
        <taxon>Micromonosporales</taxon>
        <taxon>Micromonosporaceae</taxon>
        <taxon>Micromonospora</taxon>
    </lineage>
</organism>
<dbReference type="EMBL" id="QVFU01000039">
    <property type="protein sequence ID" value="RFS43972.1"/>
    <property type="molecule type" value="Genomic_DNA"/>
</dbReference>
<feature type="signal peptide" evidence="2">
    <location>
        <begin position="1"/>
        <end position="25"/>
    </location>
</feature>
<dbReference type="PROSITE" id="PS51257">
    <property type="entry name" value="PROKAR_LIPOPROTEIN"/>
    <property type="match status" value="1"/>
</dbReference>
<dbReference type="Proteomes" id="UP000262621">
    <property type="component" value="Unassembled WGS sequence"/>
</dbReference>
<evidence type="ECO:0000256" key="1">
    <source>
        <dbReference type="SAM" id="MobiDB-lite"/>
    </source>
</evidence>
<gene>
    <name evidence="3" type="ORF">D0Q02_24680</name>
</gene>
<feature type="region of interest" description="Disordered" evidence="1">
    <location>
        <begin position="28"/>
        <end position="87"/>
    </location>
</feature>
<reference evidence="3 4" key="1">
    <citation type="submission" date="2018-08" db="EMBL/GenBank/DDBJ databases">
        <title>Verrucosispora craniellae sp. nov., isolated from a marine sponge in the South China Sea.</title>
        <authorList>
            <person name="Li L."/>
            <person name="Lin H.W."/>
        </authorList>
    </citation>
    <scope>NUCLEOTIDE SEQUENCE [LARGE SCALE GENOMIC DNA]</scope>
    <source>
        <strain evidence="3 4">LHW63014</strain>
    </source>
</reference>
<evidence type="ECO:0000256" key="2">
    <source>
        <dbReference type="SAM" id="SignalP"/>
    </source>
</evidence>
<evidence type="ECO:0000313" key="3">
    <source>
        <dbReference type="EMBL" id="RFS43972.1"/>
    </source>
</evidence>
<keyword evidence="4" id="KW-1185">Reference proteome</keyword>
<accession>A0A372FT58</accession>
<name>A0A372FT58_9ACTN</name>
<feature type="compositionally biased region" description="Pro residues" evidence="1">
    <location>
        <begin position="45"/>
        <end position="58"/>
    </location>
</feature>
<dbReference type="OrthoDB" id="5148907at2"/>
<comment type="caution">
    <text evidence="3">The sequence shown here is derived from an EMBL/GenBank/DDBJ whole genome shotgun (WGS) entry which is preliminary data.</text>
</comment>
<evidence type="ECO:0000313" key="4">
    <source>
        <dbReference type="Proteomes" id="UP000262621"/>
    </source>
</evidence>
<proteinExistence type="predicted"/>
<sequence>MRTIRIVATALIVCTALVACGGQDAGNGPAAPTPTGASPVTELPTPDPTGPVPPPSDPVDPTAPASPPPPGKTRGVPTSPPTTTGEMTLTGRIEAGVEAGCLLLDGYLLVGGARDVLSAGASVIVTGRPNATLMTTCQQGIPFEVATAKRA</sequence>
<dbReference type="AlphaFoldDB" id="A0A372FT58"/>